<dbReference type="InterPro" id="IPR007278">
    <property type="entry name" value="DUF397"/>
</dbReference>
<accession>A0A2P8I5N9</accession>
<dbReference type="AlphaFoldDB" id="A0A2P8I5N9"/>
<proteinExistence type="predicted"/>
<keyword evidence="3" id="KW-1185">Reference proteome</keyword>
<dbReference type="EMBL" id="PYAX01000008">
    <property type="protein sequence ID" value="PSL53762.1"/>
    <property type="molecule type" value="Genomic_DNA"/>
</dbReference>
<sequence>MSPIHRTDWFKSSRSAENPACVEVRFVPEAIDVRDSKHPAGPVLSFPRSAWAKFVSPGSPASP</sequence>
<comment type="caution">
    <text evidence="2">The sequence shown here is derived from an EMBL/GenBank/DDBJ whole genome shotgun (WGS) entry which is preliminary data.</text>
</comment>
<evidence type="ECO:0000313" key="3">
    <source>
        <dbReference type="Proteomes" id="UP000241118"/>
    </source>
</evidence>
<organism evidence="2 3">
    <name type="scientific">Saccharothrix carnea</name>
    <dbReference type="NCBI Taxonomy" id="1280637"/>
    <lineage>
        <taxon>Bacteria</taxon>
        <taxon>Bacillati</taxon>
        <taxon>Actinomycetota</taxon>
        <taxon>Actinomycetes</taxon>
        <taxon>Pseudonocardiales</taxon>
        <taxon>Pseudonocardiaceae</taxon>
        <taxon>Saccharothrix</taxon>
    </lineage>
</organism>
<dbReference type="OrthoDB" id="4570646at2"/>
<name>A0A2P8I5N9_SACCR</name>
<gene>
    <name evidence="2" type="ORF">B0I31_108209</name>
</gene>
<feature type="domain" description="DUF397" evidence="1">
    <location>
        <begin position="8"/>
        <end position="56"/>
    </location>
</feature>
<dbReference type="RefSeq" id="WP_106617745.1">
    <property type="nucleotide sequence ID" value="NZ_PYAX01000008.1"/>
</dbReference>
<evidence type="ECO:0000259" key="1">
    <source>
        <dbReference type="Pfam" id="PF04149"/>
    </source>
</evidence>
<evidence type="ECO:0000313" key="2">
    <source>
        <dbReference type="EMBL" id="PSL53762.1"/>
    </source>
</evidence>
<dbReference type="Proteomes" id="UP000241118">
    <property type="component" value="Unassembled WGS sequence"/>
</dbReference>
<protein>
    <submittedName>
        <fullName evidence="2">Uncharacterized protein DUF397</fullName>
    </submittedName>
</protein>
<reference evidence="2 3" key="1">
    <citation type="submission" date="2018-03" db="EMBL/GenBank/DDBJ databases">
        <title>Genomic Encyclopedia of Type Strains, Phase III (KMG-III): the genomes of soil and plant-associated and newly described type strains.</title>
        <authorList>
            <person name="Whitman W."/>
        </authorList>
    </citation>
    <scope>NUCLEOTIDE SEQUENCE [LARGE SCALE GENOMIC DNA]</scope>
    <source>
        <strain evidence="2 3">CGMCC 4.7097</strain>
    </source>
</reference>
<dbReference type="Pfam" id="PF04149">
    <property type="entry name" value="DUF397"/>
    <property type="match status" value="1"/>
</dbReference>